<gene>
    <name evidence="2" type="ORF">PISL3812_00516</name>
</gene>
<feature type="compositionally biased region" description="Pro residues" evidence="1">
    <location>
        <begin position="389"/>
        <end position="406"/>
    </location>
</feature>
<dbReference type="OrthoDB" id="4498420at2759"/>
<feature type="compositionally biased region" description="Low complexity" evidence="1">
    <location>
        <begin position="518"/>
        <end position="558"/>
    </location>
</feature>
<accession>A0A0U1LJH5</accession>
<name>A0A0U1LJH5_TALIS</name>
<evidence type="ECO:0000313" key="2">
    <source>
        <dbReference type="EMBL" id="CRG83167.1"/>
    </source>
</evidence>
<feature type="region of interest" description="Disordered" evidence="1">
    <location>
        <begin position="331"/>
        <end position="442"/>
    </location>
</feature>
<feature type="region of interest" description="Disordered" evidence="1">
    <location>
        <begin position="487"/>
        <end position="558"/>
    </location>
</feature>
<feature type="region of interest" description="Disordered" evidence="1">
    <location>
        <begin position="1"/>
        <end position="180"/>
    </location>
</feature>
<dbReference type="Proteomes" id="UP000054383">
    <property type="component" value="Unassembled WGS sequence"/>
</dbReference>
<keyword evidence="3" id="KW-1185">Reference proteome</keyword>
<protein>
    <submittedName>
        <fullName evidence="2">Uncharacterized protein</fullName>
    </submittedName>
</protein>
<sequence length="613" mass="66023">MAHARAPVEAKQVAQQGSSSSNSNNNTALRWRASSFFQRNRSKETPNNASSGMQHNSSNMAEVVDVDDDTQNPNNNNTPPPPPSDDTPMSDAPGDEQASSESRASQTDGEEERGDEDDEASEGGDIQHTGNDDHHQPAAPASTTVGDDRNNDDNDSNGNPANGPLATTSGPPSSLPMQPGSSQHVILEANRTYYGKRLNFKEQVLLFEICNKYKSTFGERSKLCEWWRTVTDEFCREINGPYSWHSVRRKVEQVTKQRVKQRSDEESTARDQYPDDLCKVVDEFIPVWTKFEASEKRRIEVRDSRAASAKKRKLPPTTAVAVAAPMAHATPPGPVPWHASAQRWSPAANSPIPPPQFYTPPGVKMPAGYDTMFKPPHNGPQTPQSAAPAPYPPHHLIPPPPPPQPQPQSQTSPLPPPAPPQQRPLSGIEKAASGSGGFAESSVTSAVLETLSKLNKHLEQAAAAGGTDKSPSSSSPIVAALANAVSGAATKVSGHDNNPSEETRAEKSPAAGQLAGETNAAHSPSPSASSNINNTSTPATTTTTTTTAATATSLPLTASDLSKLKNELKQEMQRDFLVELQKIREAFSERLEAMEQTQEMIMDMLRQEPGRDN</sequence>
<evidence type="ECO:0000313" key="3">
    <source>
        <dbReference type="Proteomes" id="UP000054383"/>
    </source>
</evidence>
<feature type="compositionally biased region" description="Polar residues" evidence="1">
    <location>
        <begin position="35"/>
        <end position="60"/>
    </location>
</feature>
<feature type="compositionally biased region" description="Polar residues" evidence="1">
    <location>
        <begin position="97"/>
        <end position="107"/>
    </location>
</feature>
<feature type="compositionally biased region" description="Pro residues" evidence="1">
    <location>
        <begin position="413"/>
        <end position="422"/>
    </location>
</feature>
<dbReference type="OMA" id="PVPWHAS"/>
<feature type="region of interest" description="Disordered" evidence="1">
    <location>
        <begin position="299"/>
        <end position="319"/>
    </location>
</feature>
<proteinExistence type="predicted"/>
<reference evidence="2 3" key="1">
    <citation type="submission" date="2015-04" db="EMBL/GenBank/DDBJ databases">
        <authorList>
            <person name="Syromyatnikov M.Y."/>
            <person name="Popov V.N."/>
        </authorList>
    </citation>
    <scope>NUCLEOTIDE SEQUENCE [LARGE SCALE GENOMIC DNA]</scope>
    <source>
        <strain evidence="2">WF-38-12</strain>
    </source>
</reference>
<feature type="compositionally biased region" description="Polar residues" evidence="1">
    <location>
        <begin position="165"/>
        <end position="180"/>
    </location>
</feature>
<evidence type="ECO:0000256" key="1">
    <source>
        <dbReference type="SAM" id="MobiDB-lite"/>
    </source>
</evidence>
<feature type="compositionally biased region" description="Acidic residues" evidence="1">
    <location>
        <begin position="108"/>
        <end position="122"/>
    </location>
</feature>
<dbReference type="AlphaFoldDB" id="A0A0U1LJH5"/>
<organism evidence="2 3">
    <name type="scientific">Talaromyces islandicus</name>
    <name type="common">Penicillium islandicum</name>
    <dbReference type="NCBI Taxonomy" id="28573"/>
    <lineage>
        <taxon>Eukaryota</taxon>
        <taxon>Fungi</taxon>
        <taxon>Dikarya</taxon>
        <taxon>Ascomycota</taxon>
        <taxon>Pezizomycotina</taxon>
        <taxon>Eurotiomycetes</taxon>
        <taxon>Eurotiomycetidae</taxon>
        <taxon>Eurotiales</taxon>
        <taxon>Trichocomaceae</taxon>
        <taxon>Talaromyces</taxon>
        <taxon>Talaromyces sect. Islandici</taxon>
    </lineage>
</organism>
<dbReference type="EMBL" id="CVMT01000001">
    <property type="protein sequence ID" value="CRG83167.1"/>
    <property type="molecule type" value="Genomic_DNA"/>
</dbReference>